<dbReference type="AlphaFoldDB" id="A0A0D0UZ93"/>
<dbReference type="GO" id="GO:0031145">
    <property type="term" value="P:anaphase-promoting complex-dependent catabolic process"/>
    <property type="evidence" value="ECO:0007669"/>
    <property type="project" value="TreeGrafter"/>
</dbReference>
<keyword evidence="6" id="KW-1185">Reference proteome</keyword>
<dbReference type="GO" id="GO:0016567">
    <property type="term" value="P:protein ubiquitination"/>
    <property type="evidence" value="ECO:0007669"/>
    <property type="project" value="TreeGrafter"/>
</dbReference>
<evidence type="ECO:0000256" key="3">
    <source>
        <dbReference type="PROSITE-ProRule" id="PRU00339"/>
    </source>
</evidence>
<dbReference type="PANTHER" id="PTHR12558:SF13">
    <property type="entry name" value="CELL DIVISION CYCLE PROTEIN 27 HOMOLOG"/>
    <property type="match status" value="1"/>
</dbReference>
<dbReference type="PANTHER" id="PTHR12558">
    <property type="entry name" value="CELL DIVISION CYCLE 16,23,27"/>
    <property type="match status" value="1"/>
</dbReference>
<dbReference type="GO" id="GO:0051301">
    <property type="term" value="P:cell division"/>
    <property type="evidence" value="ECO:0007669"/>
    <property type="project" value="TreeGrafter"/>
</dbReference>
<dbReference type="OrthoDB" id="10248520at2759"/>
<dbReference type="Pfam" id="PF00515">
    <property type="entry name" value="TPR_1"/>
    <property type="match status" value="1"/>
</dbReference>
<feature type="repeat" description="TPR" evidence="3">
    <location>
        <begin position="580"/>
        <end position="613"/>
    </location>
</feature>
<dbReference type="GO" id="GO:0005737">
    <property type="term" value="C:cytoplasm"/>
    <property type="evidence" value="ECO:0007669"/>
    <property type="project" value="TreeGrafter"/>
</dbReference>
<dbReference type="PROSITE" id="PS50005">
    <property type="entry name" value="TPR"/>
    <property type="match status" value="5"/>
</dbReference>
<dbReference type="Gene3D" id="1.25.40.10">
    <property type="entry name" value="Tetratricopeptide repeat domain"/>
    <property type="match status" value="4"/>
</dbReference>
<feature type="compositionally biased region" description="Polar residues" evidence="4">
    <location>
        <begin position="286"/>
        <end position="313"/>
    </location>
</feature>
<dbReference type="SUPFAM" id="SSF48452">
    <property type="entry name" value="TPR-like"/>
    <property type="match status" value="2"/>
</dbReference>
<organism evidence="5 6">
    <name type="scientific">Cryptococcus deuterogattii Ram5</name>
    <dbReference type="NCBI Taxonomy" id="1296110"/>
    <lineage>
        <taxon>Eukaryota</taxon>
        <taxon>Fungi</taxon>
        <taxon>Dikarya</taxon>
        <taxon>Basidiomycota</taxon>
        <taxon>Agaricomycotina</taxon>
        <taxon>Tremellomycetes</taxon>
        <taxon>Tremellales</taxon>
        <taxon>Cryptococcaceae</taxon>
        <taxon>Cryptococcus</taxon>
        <taxon>Cryptococcus gattii species complex</taxon>
    </lineage>
</organism>
<proteinExistence type="inferred from homology"/>
<reference evidence="5 6" key="1">
    <citation type="submission" date="2015-01" db="EMBL/GenBank/DDBJ databases">
        <title>The Genome Sequence of Cryptococcus gattii Ram5.</title>
        <authorList>
            <consortium name="The Broad Institute Genomics Platform"/>
            <person name="Cuomo C."/>
            <person name="Litvintseva A."/>
            <person name="Chen Y."/>
            <person name="Heitman J."/>
            <person name="Sun S."/>
            <person name="Springer D."/>
            <person name="Dromer F."/>
            <person name="Young S."/>
            <person name="Zeng Q."/>
            <person name="Gargeya S."/>
            <person name="Abouelleil A."/>
            <person name="Alvarado L."/>
            <person name="Chapman S.B."/>
            <person name="Gainer-Dewar J."/>
            <person name="Goldberg J."/>
            <person name="Griggs A."/>
            <person name="Gujja S."/>
            <person name="Hansen M."/>
            <person name="Howarth C."/>
            <person name="Imamovic A."/>
            <person name="Larimer J."/>
            <person name="Murphy C."/>
            <person name="Naylor J."/>
            <person name="Pearson M."/>
            <person name="Priest M."/>
            <person name="Roberts A."/>
            <person name="Saif S."/>
            <person name="Shea T."/>
            <person name="Sykes S."/>
            <person name="Wortman J."/>
            <person name="Nusbaum C."/>
            <person name="Birren B."/>
        </authorList>
    </citation>
    <scope>NUCLEOTIDE SEQUENCE [LARGE SCALE GENOMIC DNA]</scope>
    <source>
        <strain evidence="5 6">Ram5</strain>
    </source>
</reference>
<evidence type="ECO:0000313" key="5">
    <source>
        <dbReference type="EMBL" id="KIR40571.1"/>
    </source>
</evidence>
<evidence type="ECO:0000256" key="2">
    <source>
        <dbReference type="ARBA" id="ARBA00038210"/>
    </source>
</evidence>
<evidence type="ECO:0000256" key="4">
    <source>
        <dbReference type="SAM" id="MobiDB-lite"/>
    </source>
</evidence>
<evidence type="ECO:0000256" key="1">
    <source>
        <dbReference type="ARBA" id="ARBA00022803"/>
    </source>
</evidence>
<dbReference type="Proteomes" id="UP000053392">
    <property type="component" value="Unassembled WGS sequence"/>
</dbReference>
<dbReference type="InterPro" id="IPR011990">
    <property type="entry name" value="TPR-like_helical_dom_sf"/>
</dbReference>
<feature type="region of interest" description="Disordered" evidence="4">
    <location>
        <begin position="184"/>
        <end position="216"/>
    </location>
</feature>
<comment type="similarity">
    <text evidence="2">Belongs to the APC3/CDC27 family.</text>
</comment>
<keyword evidence="1 3" id="KW-0802">TPR repeat</keyword>
<feature type="repeat" description="TPR" evidence="3">
    <location>
        <begin position="546"/>
        <end position="579"/>
    </location>
</feature>
<accession>A0A0D0UZ93</accession>
<dbReference type="Pfam" id="PF13181">
    <property type="entry name" value="TPR_8"/>
    <property type="match status" value="3"/>
</dbReference>
<name>A0A0D0UZ93_9TREE</name>
<dbReference type="Pfam" id="PF14559">
    <property type="entry name" value="TPR_19"/>
    <property type="match status" value="1"/>
</dbReference>
<feature type="repeat" description="TPR" evidence="3">
    <location>
        <begin position="132"/>
        <end position="165"/>
    </location>
</feature>
<evidence type="ECO:0000313" key="6">
    <source>
        <dbReference type="Proteomes" id="UP000053392"/>
    </source>
</evidence>
<dbReference type="GO" id="GO:0007091">
    <property type="term" value="P:metaphase/anaphase transition of mitotic cell cycle"/>
    <property type="evidence" value="ECO:0007669"/>
    <property type="project" value="TreeGrafter"/>
</dbReference>
<gene>
    <name evidence="5" type="ORF">I313_03222</name>
</gene>
<dbReference type="HOGENOM" id="CLU_008850_4_0_1"/>
<protein>
    <submittedName>
        <fullName evidence="5">Anaphase-promoting complex subunit 3</fullName>
    </submittedName>
</protein>
<feature type="repeat" description="TPR" evidence="3">
    <location>
        <begin position="716"/>
        <end position="749"/>
    </location>
</feature>
<dbReference type="Pfam" id="PF12895">
    <property type="entry name" value="ANAPC3"/>
    <property type="match status" value="1"/>
</dbReference>
<dbReference type="InterPro" id="IPR019734">
    <property type="entry name" value="TPR_rpt"/>
</dbReference>
<sequence>MNTHLAARLQQLASSYPPHTALFYARIWHTLAPATDNNHDSLHALALAFLQVAEPYSAIHLVRDHTGLDNLDLDLEIRFERTDKVCGGCAMIVARCCEKLGRYSEGQAVLARALKRGANINLALPAPSSNPATAYLLLANLSHKGKSPETAIENYRKALDEDPWMWEAFTSLCDVGAPPPIESLFPPGAGRSLSRHASRSSRPPLSPNVHRQKSPIEPAPGVLRLHQAQAGVGNSGGLFTPDVEGMGGKTGLGMMGNTSSWDSSSIMGDATFALPEQQTKRPFPSFMSTATSFLPSSLRGGTSTPAGSDSSPKLPTMKRPRGKDPVKRPGPVETPQSQMSSGLPPARELRPNGAKYEDSDAPRRSSRLKTTTSKPSSKDPRHPRVTRSRSVTSSNSNNEAPSPPSLTSPDAILQKEADEYLKDIVKKCARVYKSLSQYQCQQAVKEVDVLPGELKTSPWAMEILGRAFYEIANYAMVRICLISVKTIVNPIDVHSQARRAFTFLQQQEPYRMQSMEQFSTLLWHLTDLPALSYLSQSLISVSRTSPQAWIAVGNCFSLQKDHDEAMRCFRRATQLDEGCAYAWTLCGYEAVEMEEYERAMAFYRTAIRTDARHYNAWYGMGLVYLKTDRPRYAEHHFRRAVEINPTNPVLLCCVGMALEKSDDVVQALHFYERASKYAPTSAMVQFKRIRALVALQRYDEAISALEPLTHSAPDEANVFFLLGKCLFKKERRQEATVAFTNARELEPKLESAINAVLVANGEEGEESE</sequence>
<feature type="compositionally biased region" description="Basic and acidic residues" evidence="4">
    <location>
        <begin position="347"/>
        <end position="363"/>
    </location>
</feature>
<feature type="region of interest" description="Disordered" evidence="4">
    <location>
        <begin position="278"/>
        <end position="410"/>
    </location>
</feature>
<dbReference type="GO" id="GO:0005680">
    <property type="term" value="C:anaphase-promoting complex"/>
    <property type="evidence" value="ECO:0007669"/>
    <property type="project" value="TreeGrafter"/>
</dbReference>
<feature type="compositionally biased region" description="Low complexity" evidence="4">
    <location>
        <begin position="388"/>
        <end position="400"/>
    </location>
</feature>
<feature type="repeat" description="TPR" evidence="3">
    <location>
        <begin position="614"/>
        <end position="647"/>
    </location>
</feature>
<dbReference type="EMBL" id="KN847902">
    <property type="protein sequence ID" value="KIR40571.1"/>
    <property type="molecule type" value="Genomic_DNA"/>
</dbReference>
<dbReference type="SMART" id="SM00028">
    <property type="entry name" value="TPR"/>
    <property type="match status" value="6"/>
</dbReference>